<evidence type="ECO:0000313" key="2">
    <source>
        <dbReference type="Proteomes" id="UP000282297"/>
    </source>
</evidence>
<dbReference type="EMBL" id="CP034171">
    <property type="protein sequence ID" value="AZI21040.1"/>
    <property type="molecule type" value="Genomic_DNA"/>
</dbReference>
<accession>A0A3G8WIP0</accession>
<evidence type="ECO:0000313" key="1">
    <source>
        <dbReference type="EMBL" id="AZI21040.1"/>
    </source>
</evidence>
<name>A0A3G8WIP0_9FLAO</name>
<proteinExistence type="predicted"/>
<dbReference type="AlphaFoldDB" id="A0A3G8WIP0"/>
<reference evidence="2" key="1">
    <citation type="submission" date="2018-11" db="EMBL/GenBank/DDBJ databases">
        <title>Proposal to divide the Flavobacteriaceae and reorganize its genera based on Amino Acid Identity values calculated from whole genome sequences.</title>
        <authorList>
            <person name="Nicholson A.C."/>
            <person name="Gulvik C.A."/>
            <person name="Whitney A.M."/>
            <person name="Humrighouse B.W."/>
            <person name="Bell M."/>
            <person name="Holmes B."/>
            <person name="Steigerwalt A.B."/>
            <person name="Villarma A."/>
            <person name="Sheth M."/>
            <person name="Batra D."/>
            <person name="Pryor J."/>
            <person name="Bernardet J.-F."/>
            <person name="Hugo C."/>
            <person name="Kampfer P."/>
            <person name="Newman J.D."/>
            <person name="McQuiston J.R."/>
        </authorList>
    </citation>
    <scope>NUCLEOTIDE SEQUENCE [LARGE SCALE GENOMIC DNA]</scope>
    <source>
        <strain evidence="2">H4753</strain>
    </source>
</reference>
<sequence length="407" mass="42759">MMKKILTISIISLSVHFLQGQNGNVGINTTTPVATLDVNGFAADTAKLDGIIAPRITGNQLRAKNYTTAQTGSIVYATLPDTSPAGQTINVTSAGYYYFDGTIWQKLSSTANYVEPWYNQKTGQPATANNQDIYQRGRVSVNGNASNGILSVYDAVGSANGMMIYGSYRNIVNGVNPWFGFAENLGGGSFSSISNGGDMGLIFSVDNNPNMFTSNSFNIIPHSGAGGATYYGFKITDQGLFGFNVKNPSETLDIGGALRIRNLPVSGATNSIYTTPGGASSLPATTAVVPQPTQTFTATKTVVVDDNGVLGSFRGLPGSHNNIASKNGMLLSTDYTILATGNINLPPAADTPGKIYHIVYDGTPMSINSPIILNGASITNYPLNGTAGNSGITVQSNGTNWYIISKY</sequence>
<organism evidence="1 2">
    <name type="scientific">Chryseobacterium taklimakanense</name>
    <dbReference type="NCBI Taxonomy" id="536441"/>
    <lineage>
        <taxon>Bacteria</taxon>
        <taxon>Pseudomonadati</taxon>
        <taxon>Bacteroidota</taxon>
        <taxon>Flavobacteriia</taxon>
        <taxon>Flavobacteriales</taxon>
        <taxon>Weeksellaceae</taxon>
        <taxon>Chryseobacterium group</taxon>
        <taxon>Chryseobacterium</taxon>
    </lineage>
</organism>
<dbReference type="Proteomes" id="UP000282297">
    <property type="component" value="Chromosome"/>
</dbReference>
<protein>
    <submittedName>
        <fullName evidence="1">Uncharacterized protein</fullName>
    </submittedName>
</protein>
<dbReference type="RefSeq" id="WP_124785201.1">
    <property type="nucleotide sequence ID" value="NZ_CP034171.1"/>
</dbReference>
<gene>
    <name evidence="1" type="ORF">EIH08_10340</name>
</gene>